<evidence type="ECO:0000256" key="3">
    <source>
        <dbReference type="SAM" id="MobiDB-lite"/>
    </source>
</evidence>
<gene>
    <name evidence="4" type="ORF">FKW77_007739</name>
</gene>
<feature type="compositionally biased region" description="Basic and acidic residues" evidence="3">
    <location>
        <begin position="292"/>
        <end position="306"/>
    </location>
</feature>
<name>A0A517L5W7_9PEZI</name>
<feature type="compositionally biased region" description="Low complexity" evidence="3">
    <location>
        <begin position="20"/>
        <end position="38"/>
    </location>
</feature>
<protein>
    <submittedName>
        <fullName evidence="4">Uncharacterized protein</fullName>
    </submittedName>
</protein>
<sequence>MKPSHLTINTSPPPRLPHYTATGTTSNTTSTSTTTTTTPRSHRRKTILTILTLATLSTLSILYLHDPSTTYLPHITATRTTSRTFIPNTSYNDLSPAADGNWTALLPPNGGFFSKQVGGKGEYEMVGVTMFHQLHCLSMIRGALQSQQREMDGLVEEGEGGAGADRRRSRDGVEDLFGVRRKRNVDSGDDLFGVRRKRNVNSEEDISGVRRKRSEESHSGAPKHYLHCFDYLVQTILCNADATVEPAHETEDGRRAVDGYDVQHQCKNADAVWATVMGDDSVPGWKLNTETEDARESDYDMGRRYS</sequence>
<proteinExistence type="inferred from homology"/>
<organism evidence="4 5">
    <name type="scientific">Venturia effusa</name>
    <dbReference type="NCBI Taxonomy" id="50376"/>
    <lineage>
        <taxon>Eukaryota</taxon>
        <taxon>Fungi</taxon>
        <taxon>Dikarya</taxon>
        <taxon>Ascomycota</taxon>
        <taxon>Pezizomycotina</taxon>
        <taxon>Dothideomycetes</taxon>
        <taxon>Pleosporomycetidae</taxon>
        <taxon>Venturiales</taxon>
        <taxon>Venturiaceae</taxon>
        <taxon>Venturia</taxon>
    </lineage>
</organism>
<dbReference type="PANTHER" id="PTHR33365">
    <property type="entry name" value="YALI0B05434P"/>
    <property type="match status" value="1"/>
</dbReference>
<accession>A0A517L5W7</accession>
<dbReference type="GO" id="GO:0043386">
    <property type="term" value="P:mycotoxin biosynthetic process"/>
    <property type="evidence" value="ECO:0007669"/>
    <property type="project" value="InterPro"/>
</dbReference>
<feature type="region of interest" description="Disordered" evidence="3">
    <location>
        <begin position="151"/>
        <end position="170"/>
    </location>
</feature>
<evidence type="ECO:0000313" key="5">
    <source>
        <dbReference type="Proteomes" id="UP000316270"/>
    </source>
</evidence>
<dbReference type="STRING" id="50376.A0A517L5W7"/>
<dbReference type="Pfam" id="PF11807">
    <property type="entry name" value="UstYa"/>
    <property type="match status" value="1"/>
</dbReference>
<evidence type="ECO:0000313" key="4">
    <source>
        <dbReference type="EMBL" id="QDS70998.1"/>
    </source>
</evidence>
<evidence type="ECO:0000256" key="2">
    <source>
        <dbReference type="ARBA" id="ARBA00035112"/>
    </source>
</evidence>
<dbReference type="EMBL" id="CP042189">
    <property type="protein sequence ID" value="QDS70998.1"/>
    <property type="molecule type" value="Genomic_DNA"/>
</dbReference>
<dbReference type="PANTHER" id="PTHR33365:SF4">
    <property type="entry name" value="CYCLOCHLOROTINE BIOSYNTHESIS PROTEIN O"/>
    <property type="match status" value="1"/>
</dbReference>
<dbReference type="OrthoDB" id="3687641at2759"/>
<dbReference type="AlphaFoldDB" id="A0A517L5W7"/>
<feature type="region of interest" description="Disordered" evidence="3">
    <location>
        <begin position="1"/>
        <end position="42"/>
    </location>
</feature>
<evidence type="ECO:0000256" key="1">
    <source>
        <dbReference type="ARBA" id="ARBA00004685"/>
    </source>
</evidence>
<comment type="similarity">
    <text evidence="2">Belongs to the ustYa family.</text>
</comment>
<keyword evidence="5" id="KW-1185">Reference proteome</keyword>
<feature type="region of interest" description="Disordered" evidence="3">
    <location>
        <begin position="287"/>
        <end position="306"/>
    </location>
</feature>
<reference evidence="4 5" key="1">
    <citation type="submission" date="2019-07" db="EMBL/GenBank/DDBJ databases">
        <title>Finished genome of Venturia effusa.</title>
        <authorList>
            <person name="Young C.A."/>
            <person name="Cox M.P."/>
            <person name="Ganley A.R.D."/>
            <person name="David W.J."/>
        </authorList>
    </citation>
    <scope>NUCLEOTIDE SEQUENCE [LARGE SCALE GENOMIC DNA]</scope>
    <source>
        <strain evidence="5">albino</strain>
    </source>
</reference>
<comment type="pathway">
    <text evidence="1">Mycotoxin biosynthesis.</text>
</comment>
<dbReference type="InterPro" id="IPR021765">
    <property type="entry name" value="UstYa-like"/>
</dbReference>
<feature type="compositionally biased region" description="Polar residues" evidence="3">
    <location>
        <begin position="1"/>
        <end position="10"/>
    </location>
</feature>
<dbReference type="Proteomes" id="UP000316270">
    <property type="component" value="Chromosome 5"/>
</dbReference>